<evidence type="ECO:0000313" key="8">
    <source>
        <dbReference type="Proteomes" id="UP000216001"/>
    </source>
</evidence>
<dbReference type="RefSeq" id="WP_004905333.1">
    <property type="nucleotide sequence ID" value="NZ_AP022371.1"/>
</dbReference>
<dbReference type="SUPFAM" id="SSF49401">
    <property type="entry name" value="Bacterial adhesins"/>
    <property type="match status" value="1"/>
</dbReference>
<keyword evidence="3 5" id="KW-0732">Signal</keyword>
<evidence type="ECO:0000313" key="7">
    <source>
        <dbReference type="EMBL" id="OZS73624.1"/>
    </source>
</evidence>
<comment type="similarity">
    <text evidence="2">Belongs to the fimbrial protein family.</text>
</comment>
<dbReference type="Gene3D" id="2.60.40.1090">
    <property type="entry name" value="Fimbrial-type adhesion domain"/>
    <property type="match status" value="1"/>
</dbReference>
<protein>
    <submittedName>
        <fullName evidence="7">Type 1 fimbrial protein</fullName>
    </submittedName>
</protein>
<dbReference type="AlphaFoldDB" id="A0A264VQL4"/>
<dbReference type="PANTHER" id="PTHR33420">
    <property type="entry name" value="FIMBRIAL SUBUNIT ELFA-RELATED"/>
    <property type="match status" value="1"/>
</dbReference>
<gene>
    <name evidence="7" type="ORF">CHI95_16000</name>
    <name evidence="6" type="ORF">OGX73_04780</name>
</gene>
<proteinExistence type="inferred from homology"/>
<dbReference type="InterPro" id="IPR036937">
    <property type="entry name" value="Adhesion_dom_fimbrial_sf"/>
</dbReference>
<evidence type="ECO:0000256" key="3">
    <source>
        <dbReference type="ARBA" id="ARBA00022729"/>
    </source>
</evidence>
<reference evidence="6" key="2">
    <citation type="submission" date="2022-10" db="EMBL/GenBank/DDBJ databases">
        <title>Bacterial isolates recovered from the One Health project in Brazil.</title>
        <authorList>
            <person name="Valiatti T.B."/>
            <person name="Santos F."/>
            <person name="Cayo R."/>
            <person name="Gales A.C."/>
        </authorList>
    </citation>
    <scope>NUCLEOTIDE SEQUENCE</scope>
    <source>
        <strain evidence="6">PVR188</strain>
    </source>
</reference>
<dbReference type="EMBL" id="JAOWIN010000002">
    <property type="protein sequence ID" value="MDI9091934.1"/>
    <property type="molecule type" value="Genomic_DNA"/>
</dbReference>
<evidence type="ECO:0000256" key="1">
    <source>
        <dbReference type="ARBA" id="ARBA00004561"/>
    </source>
</evidence>
<feature type="signal peptide" evidence="5">
    <location>
        <begin position="1"/>
        <end position="20"/>
    </location>
</feature>
<name>A0A264VQL4_PRORE</name>
<feature type="chain" id="PRO_5011915150" evidence="5">
    <location>
        <begin position="21"/>
        <end position="189"/>
    </location>
</feature>
<dbReference type="GO" id="GO:0043709">
    <property type="term" value="P:cell adhesion involved in single-species biofilm formation"/>
    <property type="evidence" value="ECO:0007669"/>
    <property type="project" value="TreeGrafter"/>
</dbReference>
<accession>A0A264VQL4</accession>
<comment type="subcellular location">
    <subcellularLocation>
        <location evidence="1">Fimbrium</location>
    </subcellularLocation>
</comment>
<evidence type="ECO:0000256" key="5">
    <source>
        <dbReference type="SAM" id="SignalP"/>
    </source>
</evidence>
<dbReference type="Proteomes" id="UP001159001">
    <property type="component" value="Unassembled WGS sequence"/>
</dbReference>
<evidence type="ECO:0000256" key="4">
    <source>
        <dbReference type="ARBA" id="ARBA00023263"/>
    </source>
</evidence>
<evidence type="ECO:0000256" key="2">
    <source>
        <dbReference type="ARBA" id="ARBA00006671"/>
    </source>
</evidence>
<dbReference type="InterPro" id="IPR050263">
    <property type="entry name" value="Bact_Fimbrial_Adh_Pro"/>
</dbReference>
<dbReference type="EMBL" id="NOWC01000020">
    <property type="protein sequence ID" value="OZS73624.1"/>
    <property type="molecule type" value="Genomic_DNA"/>
</dbReference>
<dbReference type="Proteomes" id="UP000216001">
    <property type="component" value="Unassembled WGS sequence"/>
</dbReference>
<evidence type="ECO:0000313" key="6">
    <source>
        <dbReference type="EMBL" id="MDI9091934.1"/>
    </source>
</evidence>
<dbReference type="GO" id="GO:0009289">
    <property type="term" value="C:pilus"/>
    <property type="evidence" value="ECO:0007669"/>
    <property type="project" value="UniProtKB-SubCell"/>
</dbReference>
<organism evidence="7 8">
    <name type="scientific">Providencia rettgeri</name>
    <dbReference type="NCBI Taxonomy" id="587"/>
    <lineage>
        <taxon>Bacteria</taxon>
        <taxon>Pseudomonadati</taxon>
        <taxon>Pseudomonadota</taxon>
        <taxon>Gammaproteobacteria</taxon>
        <taxon>Enterobacterales</taxon>
        <taxon>Morganellaceae</taxon>
        <taxon>Providencia</taxon>
    </lineage>
</organism>
<dbReference type="PANTHER" id="PTHR33420:SF3">
    <property type="entry name" value="FIMBRIAL SUBUNIT ELFA"/>
    <property type="match status" value="1"/>
</dbReference>
<dbReference type="InterPro" id="IPR008966">
    <property type="entry name" value="Adhesion_dom_sf"/>
</dbReference>
<keyword evidence="4" id="KW-0281">Fimbrium</keyword>
<sequence length="189" mass="21829">MKKNTYLWIALLFNPINSNATSSNLGHIQDGLRGETVMQGYIVAAPCSIETDSQYQYINYNYISNYSINNIDDEKLMRRPFYIKLNNCISEYDSSNHKGIKIRFFALQDTYTNAIKLSGPKPGVVLYIYDINNNLLIPNKLYSISNNYVYFDNKSKESFLKYETELGTSNNEITPGDYFTTIKFNVTYD</sequence>
<reference evidence="7 8" key="1">
    <citation type="submission" date="2017-07" db="EMBL/GenBank/DDBJ databases">
        <title>blaIMP-27 on transferable plasmids in Proteus mirabilis and Providencia rettgeri.</title>
        <authorList>
            <person name="Potter R."/>
        </authorList>
    </citation>
    <scope>NUCLEOTIDE SEQUENCE [LARGE SCALE GENOMIC DNA]</scope>
    <source>
        <strain evidence="7 8">PR1</strain>
    </source>
</reference>
<comment type="caution">
    <text evidence="7">The sequence shown here is derived from an EMBL/GenBank/DDBJ whole genome shotgun (WGS) entry which is preliminary data.</text>
</comment>